<dbReference type="GO" id="GO:0035091">
    <property type="term" value="F:phosphatidylinositol binding"/>
    <property type="evidence" value="ECO:0007669"/>
    <property type="project" value="InterPro"/>
</dbReference>
<organism evidence="3 4">
    <name type="scientific">Peronospora matthiolae</name>
    <dbReference type="NCBI Taxonomy" id="2874970"/>
    <lineage>
        <taxon>Eukaryota</taxon>
        <taxon>Sar</taxon>
        <taxon>Stramenopiles</taxon>
        <taxon>Oomycota</taxon>
        <taxon>Peronosporomycetes</taxon>
        <taxon>Peronosporales</taxon>
        <taxon>Peronosporaceae</taxon>
        <taxon>Peronospora</taxon>
    </lineage>
</organism>
<reference evidence="3" key="1">
    <citation type="submission" date="2024-01" db="EMBL/GenBank/DDBJ databases">
        <authorList>
            <person name="Webb A."/>
        </authorList>
    </citation>
    <scope>NUCLEOTIDE SEQUENCE</scope>
    <source>
        <strain evidence="3">Pm1</strain>
    </source>
</reference>
<protein>
    <recommendedName>
        <fullName evidence="2">PX domain-containing protein</fullName>
    </recommendedName>
</protein>
<dbReference type="Pfam" id="PF00787">
    <property type="entry name" value="PX"/>
    <property type="match status" value="1"/>
</dbReference>
<dbReference type="InterPro" id="IPR036871">
    <property type="entry name" value="PX_dom_sf"/>
</dbReference>
<evidence type="ECO:0000256" key="1">
    <source>
        <dbReference type="SAM" id="Phobius"/>
    </source>
</evidence>
<gene>
    <name evidence="3" type="ORF">PM001_LOCUS32614</name>
</gene>
<feature type="transmembrane region" description="Helical" evidence="1">
    <location>
        <begin position="50"/>
        <end position="70"/>
    </location>
</feature>
<sequence length="331" mass="36384">MQSPPADSAVKTRARTVSSDHVRPTIVLNVPGVRLAVLPSTSDSLLHLDIALSSAASLLLATYIVCVLAWNVVSVALAMLAQAAALALISFYTYTGLAVLSMDTVELNTRQVDDTFELETKESPATVVVAPTLPLLCIDGASNLLKRTGAIKSNPVTTIAKKEVQTRLTGRHVQARVDRTHLLVNVVPGDSRRRVDMDLAKANIRIGKAFVQTTPGTRQARDIYVVRVDCGAQSAAVEKHMNPVIMWDVTATFEEFKQLERDLQKELKAKKQSHEAKVPHLSRGKMFFVERELTVTVLDARRVRLQAFIDVVRSDPVLSTMGCLRKFCQAY</sequence>
<dbReference type="AlphaFoldDB" id="A0AAV1VMH7"/>
<evidence type="ECO:0000313" key="3">
    <source>
        <dbReference type="EMBL" id="CAK7947464.1"/>
    </source>
</evidence>
<dbReference type="Proteomes" id="UP001162060">
    <property type="component" value="Unassembled WGS sequence"/>
</dbReference>
<accession>A0AAV1VMH7</accession>
<keyword evidence="1" id="KW-0472">Membrane</keyword>
<dbReference type="Gene3D" id="3.30.1520.10">
    <property type="entry name" value="Phox-like domain"/>
    <property type="match status" value="1"/>
</dbReference>
<dbReference type="CDD" id="cd06093">
    <property type="entry name" value="PX_domain"/>
    <property type="match status" value="1"/>
</dbReference>
<evidence type="ECO:0000313" key="4">
    <source>
        <dbReference type="Proteomes" id="UP001162060"/>
    </source>
</evidence>
<keyword evidence="1" id="KW-1133">Transmembrane helix</keyword>
<feature type="domain" description="PX" evidence="2">
    <location>
        <begin position="246"/>
        <end position="328"/>
    </location>
</feature>
<keyword evidence="1" id="KW-0812">Transmembrane</keyword>
<proteinExistence type="predicted"/>
<evidence type="ECO:0000259" key="2">
    <source>
        <dbReference type="Pfam" id="PF00787"/>
    </source>
</evidence>
<comment type="caution">
    <text evidence="3">The sequence shown here is derived from an EMBL/GenBank/DDBJ whole genome shotgun (WGS) entry which is preliminary data.</text>
</comment>
<dbReference type="EMBL" id="CAKLBY020000378">
    <property type="protein sequence ID" value="CAK7947464.1"/>
    <property type="molecule type" value="Genomic_DNA"/>
</dbReference>
<feature type="transmembrane region" description="Helical" evidence="1">
    <location>
        <begin position="76"/>
        <end position="100"/>
    </location>
</feature>
<dbReference type="InterPro" id="IPR001683">
    <property type="entry name" value="PX_dom"/>
</dbReference>
<dbReference type="SUPFAM" id="SSF64268">
    <property type="entry name" value="PX domain"/>
    <property type="match status" value="1"/>
</dbReference>
<name>A0AAV1VMH7_9STRA</name>